<accession>A0A6I9QBH1</accession>
<dbReference type="CDD" id="cd00303">
    <property type="entry name" value="retropepsin_like"/>
    <property type="match status" value="1"/>
</dbReference>
<dbReference type="Gene3D" id="2.40.70.10">
    <property type="entry name" value="Acid Proteases"/>
    <property type="match status" value="1"/>
</dbReference>
<dbReference type="InterPro" id="IPR021109">
    <property type="entry name" value="Peptidase_aspartic_dom_sf"/>
</dbReference>
<dbReference type="OrthoDB" id="781949at2759"/>
<dbReference type="AlphaFoldDB" id="A0A6I9QBH1"/>
<evidence type="ECO:0000256" key="1">
    <source>
        <dbReference type="SAM" id="MobiDB-lite"/>
    </source>
</evidence>
<gene>
    <name evidence="3" type="primary">LOC105033389</name>
</gene>
<dbReference type="InParanoid" id="A0A6I9QBH1"/>
<keyword evidence="2" id="KW-1185">Reference proteome</keyword>
<reference evidence="3" key="1">
    <citation type="submission" date="2025-08" db="UniProtKB">
        <authorList>
            <consortium name="RefSeq"/>
        </authorList>
    </citation>
    <scope>IDENTIFICATION</scope>
</reference>
<dbReference type="PANTHER" id="PTHR33067:SF9">
    <property type="entry name" value="RNA-DIRECTED DNA POLYMERASE"/>
    <property type="match status" value="1"/>
</dbReference>
<evidence type="ECO:0000313" key="3">
    <source>
        <dbReference type="RefSeq" id="XP_010906452.1"/>
    </source>
</evidence>
<organism evidence="2 3">
    <name type="scientific">Elaeis guineensis var. tenera</name>
    <name type="common">Oil palm</name>
    <dbReference type="NCBI Taxonomy" id="51953"/>
    <lineage>
        <taxon>Eukaryota</taxon>
        <taxon>Viridiplantae</taxon>
        <taxon>Streptophyta</taxon>
        <taxon>Embryophyta</taxon>
        <taxon>Tracheophyta</taxon>
        <taxon>Spermatophyta</taxon>
        <taxon>Magnoliopsida</taxon>
        <taxon>Liliopsida</taxon>
        <taxon>Arecaceae</taxon>
        <taxon>Arecoideae</taxon>
        <taxon>Cocoseae</taxon>
        <taxon>Elaeidinae</taxon>
        <taxon>Elaeis</taxon>
    </lineage>
</organism>
<feature type="compositionally biased region" description="Polar residues" evidence="1">
    <location>
        <begin position="9"/>
        <end position="22"/>
    </location>
</feature>
<sequence length="333" mass="37716">MGQVANMVANRTQGSLPSNTETNPKEHMKTITLRSGKQLREQQGKEPVKEQVKEQTQEETVVKEKLKEKKKEPIKPYNPSVPFPQRLKQSNDNKNFLKFLEVFKKLHINIPFAEALAQMPSYAKFLKDILSKKRRLEDHEIVMLTEDCSAIIQNKLPSKLKDPGSFTIPCNIGNIEFTKALCDLGASINLMPLSVFRKLGLGDVKPTSVSLQLADRSVTYPKGIVEDVLVKMDKFIFPVDFIVLDMEEDREVPLILEHPFLATGKALIDVHEGKLSLRVGQEEIKEYRGNISVLMLPLKLITYGGKNDAFDSHTVIFLHLIYAPFLFGSIFPK</sequence>
<dbReference type="Proteomes" id="UP000504607">
    <property type="component" value="Unplaced"/>
</dbReference>
<feature type="region of interest" description="Disordered" evidence="1">
    <location>
        <begin position="1"/>
        <end position="89"/>
    </location>
</feature>
<name>A0A6I9QBH1_ELAGV</name>
<protein>
    <submittedName>
        <fullName evidence="3">Uncharacterized protein LOC105033389</fullName>
    </submittedName>
</protein>
<evidence type="ECO:0000313" key="2">
    <source>
        <dbReference type="Proteomes" id="UP000504607"/>
    </source>
</evidence>
<proteinExistence type="predicted"/>
<feature type="compositionally biased region" description="Basic and acidic residues" evidence="1">
    <location>
        <begin position="38"/>
        <end position="74"/>
    </location>
</feature>
<dbReference type="PANTHER" id="PTHR33067">
    <property type="entry name" value="RNA-DIRECTED DNA POLYMERASE-RELATED"/>
    <property type="match status" value="1"/>
</dbReference>
<dbReference type="RefSeq" id="XP_010906452.1">
    <property type="nucleotide sequence ID" value="XM_010908150.1"/>
</dbReference>